<reference key="1">
    <citation type="submission" date="2017-08" db="EMBL/GenBank/DDBJ databases">
        <title>A dynamic microbial community with high functional redundancy inhabits the cold, oxic subseafloor aquifer.</title>
        <authorList>
            <person name="Tully B.J."/>
            <person name="Wheat C.G."/>
            <person name="Glazer B.T."/>
            <person name="Huber J.A."/>
        </authorList>
    </citation>
    <scope>NUCLEOTIDE SEQUENCE [LARGE SCALE GENOMIC DNA]</scope>
</reference>
<dbReference type="Pfam" id="PF02581">
    <property type="entry name" value="TMP-TENI"/>
    <property type="match status" value="1"/>
</dbReference>
<evidence type="ECO:0000256" key="5">
    <source>
        <dbReference type="ARBA" id="ARBA00022977"/>
    </source>
</evidence>
<dbReference type="InterPro" id="IPR034291">
    <property type="entry name" value="TMP_synthase"/>
</dbReference>
<dbReference type="NCBIfam" id="TIGR00693">
    <property type="entry name" value="thiE"/>
    <property type="match status" value="1"/>
</dbReference>
<evidence type="ECO:0000256" key="2">
    <source>
        <dbReference type="ARBA" id="ARBA00022679"/>
    </source>
</evidence>
<name>A0A2A4Z7P9_9PROT</name>
<keyword evidence="4 9" id="KW-0460">Magnesium</keyword>
<keyword evidence="3 9" id="KW-0479">Metal-binding</keyword>
<dbReference type="PANTHER" id="PTHR20857:SF23">
    <property type="entry name" value="THIAMINE BIOSYNTHETIC BIFUNCTIONAL ENZYME"/>
    <property type="match status" value="1"/>
</dbReference>
<dbReference type="SUPFAM" id="SSF51391">
    <property type="entry name" value="Thiamin phosphate synthase"/>
    <property type="match status" value="1"/>
</dbReference>
<feature type="binding site" evidence="9">
    <location>
        <position position="186"/>
    </location>
    <ligand>
        <name>2-[(2R,5Z)-2-carboxy-4-methylthiazol-5(2H)-ylidene]ethyl phosphate</name>
        <dbReference type="ChEBI" id="CHEBI:62899"/>
    </ligand>
</feature>
<comment type="catalytic activity">
    <reaction evidence="8 9 10">
        <text>2-[(2R,5Z)-2-carboxy-4-methylthiazol-5(2H)-ylidene]ethyl phosphate + 4-amino-2-methyl-5-(diphosphooxymethyl)pyrimidine + 2 H(+) = thiamine phosphate + CO2 + diphosphate</text>
        <dbReference type="Rhea" id="RHEA:47844"/>
        <dbReference type="ChEBI" id="CHEBI:15378"/>
        <dbReference type="ChEBI" id="CHEBI:16526"/>
        <dbReference type="ChEBI" id="CHEBI:33019"/>
        <dbReference type="ChEBI" id="CHEBI:37575"/>
        <dbReference type="ChEBI" id="CHEBI:57841"/>
        <dbReference type="ChEBI" id="CHEBI:62899"/>
        <dbReference type="EC" id="2.5.1.3"/>
    </reaction>
</comment>
<dbReference type="EMBL" id="NVUS01000003">
    <property type="protein sequence ID" value="PCJ02995.1"/>
    <property type="molecule type" value="Genomic_DNA"/>
</dbReference>
<dbReference type="InterPro" id="IPR036206">
    <property type="entry name" value="ThiamineP_synth_sf"/>
</dbReference>
<feature type="binding site" evidence="9">
    <location>
        <position position="121"/>
    </location>
    <ligand>
        <name>4-amino-2-methyl-5-(diphosphooxymethyl)pyrimidine</name>
        <dbReference type="ChEBI" id="CHEBI:57841"/>
    </ligand>
</feature>
<dbReference type="GO" id="GO:0000287">
    <property type="term" value="F:magnesium ion binding"/>
    <property type="evidence" value="ECO:0007669"/>
    <property type="project" value="UniProtKB-UniRule"/>
</dbReference>
<keyword evidence="5 9" id="KW-0784">Thiamine biosynthesis</keyword>
<dbReference type="AlphaFoldDB" id="A0A2A4Z7P9"/>
<dbReference type="GO" id="GO:0004789">
    <property type="term" value="F:thiamine-phosphate diphosphorylase activity"/>
    <property type="evidence" value="ECO:0007669"/>
    <property type="project" value="UniProtKB-UniRule"/>
</dbReference>
<evidence type="ECO:0000256" key="6">
    <source>
        <dbReference type="ARBA" id="ARBA00047334"/>
    </source>
</evidence>
<dbReference type="UniPathway" id="UPA00060">
    <property type="reaction ID" value="UER00141"/>
</dbReference>
<dbReference type="GO" id="GO:0005737">
    <property type="term" value="C:cytoplasm"/>
    <property type="evidence" value="ECO:0007669"/>
    <property type="project" value="TreeGrafter"/>
</dbReference>
<evidence type="ECO:0000256" key="8">
    <source>
        <dbReference type="ARBA" id="ARBA00047883"/>
    </source>
</evidence>
<gene>
    <name evidence="9 13" type="primary">thiE</name>
    <name evidence="13" type="ORF">COB13_03380</name>
</gene>
<evidence type="ECO:0000256" key="1">
    <source>
        <dbReference type="ARBA" id="ARBA00005165"/>
    </source>
</evidence>
<organism evidence="13">
    <name type="scientific">OCS116 cluster bacterium</name>
    <dbReference type="NCBI Taxonomy" id="2030921"/>
    <lineage>
        <taxon>Bacteria</taxon>
        <taxon>Pseudomonadati</taxon>
        <taxon>Pseudomonadota</taxon>
        <taxon>Alphaproteobacteria</taxon>
        <taxon>OCS116 cluster</taxon>
    </lineage>
</organism>
<comment type="similarity">
    <text evidence="9 10">Belongs to the thiamine-phosphate synthase family.</text>
</comment>
<dbReference type="InterPro" id="IPR022998">
    <property type="entry name" value="ThiamineP_synth_TenI"/>
</dbReference>
<feature type="binding site" evidence="9">
    <location>
        <position position="82"/>
    </location>
    <ligand>
        <name>4-amino-2-methyl-5-(diphosphooxymethyl)pyrimidine</name>
        <dbReference type="ChEBI" id="CHEBI:57841"/>
    </ligand>
</feature>
<protein>
    <recommendedName>
        <fullName evidence="9">Thiamine-phosphate synthase</fullName>
        <shortName evidence="9">TP synthase</shortName>
        <shortName evidence="9">TPS</shortName>
        <ecNumber evidence="9">2.5.1.3</ecNumber>
    </recommendedName>
    <alternativeName>
        <fullName evidence="9">Thiamine-phosphate pyrophosphorylase</fullName>
        <shortName evidence="9">TMP pyrophosphorylase</shortName>
        <shortName evidence="9">TMP-PPase</shortName>
    </alternativeName>
</protein>
<dbReference type="HAMAP" id="MF_00097">
    <property type="entry name" value="TMP_synthase"/>
    <property type="match status" value="1"/>
</dbReference>
<evidence type="ECO:0000259" key="12">
    <source>
        <dbReference type="Pfam" id="PF02581"/>
    </source>
</evidence>
<reference evidence="13" key="2">
    <citation type="journal article" date="2018" name="ISME J.">
        <title>A dynamic microbial community with high functional redundancy inhabits the cold, oxic subseafloor aquifer.</title>
        <authorList>
            <person name="Tully B.J."/>
            <person name="Wheat C.G."/>
            <person name="Glazer B.T."/>
            <person name="Huber J.A."/>
        </authorList>
    </citation>
    <scope>NUCLEOTIDE SEQUENCE</scope>
    <source>
        <strain evidence="13">NORP83</strain>
    </source>
</reference>
<dbReference type="CDD" id="cd00564">
    <property type="entry name" value="TMP_TenI"/>
    <property type="match status" value="1"/>
</dbReference>
<feature type="binding site" evidence="9">
    <location>
        <position position="102"/>
    </location>
    <ligand>
        <name>Mg(2+)</name>
        <dbReference type="ChEBI" id="CHEBI:18420"/>
    </ligand>
</feature>
<comment type="caution">
    <text evidence="9">Lacks conserved residue(s) required for the propagation of feature annotation.</text>
</comment>
<comment type="caution">
    <text evidence="13">The sequence shown here is derived from an EMBL/GenBank/DDBJ whole genome shotgun (WGS) entry which is preliminary data.</text>
</comment>
<comment type="cofactor">
    <cofactor evidence="9">
        <name>Mg(2+)</name>
        <dbReference type="ChEBI" id="CHEBI:18420"/>
    </cofactor>
    <text evidence="9">Binds 1 Mg(2+) ion per subunit.</text>
</comment>
<evidence type="ECO:0000313" key="13">
    <source>
        <dbReference type="EMBL" id="PCJ02995.1"/>
    </source>
</evidence>
<proteinExistence type="inferred from homology"/>
<dbReference type="PANTHER" id="PTHR20857">
    <property type="entry name" value="THIAMINE-PHOSPHATE PYROPHOSPHORYLASE"/>
    <property type="match status" value="1"/>
</dbReference>
<comment type="catalytic activity">
    <reaction evidence="6 9 10">
        <text>4-methyl-5-(2-phosphooxyethyl)-thiazole + 4-amino-2-methyl-5-(diphosphooxymethyl)pyrimidine + H(+) = thiamine phosphate + diphosphate</text>
        <dbReference type="Rhea" id="RHEA:22328"/>
        <dbReference type="ChEBI" id="CHEBI:15378"/>
        <dbReference type="ChEBI" id="CHEBI:33019"/>
        <dbReference type="ChEBI" id="CHEBI:37575"/>
        <dbReference type="ChEBI" id="CHEBI:57841"/>
        <dbReference type="ChEBI" id="CHEBI:58296"/>
        <dbReference type="EC" id="2.5.1.3"/>
    </reaction>
</comment>
<feature type="binding site" evidence="9">
    <location>
        <begin position="206"/>
        <end position="207"/>
    </location>
    <ligand>
        <name>2-[(2R,5Z)-2-carboxy-4-methylthiazol-5(2H)-ylidene]ethyl phosphate</name>
        <dbReference type="ChEBI" id="CHEBI:62899"/>
    </ligand>
</feature>
<keyword evidence="2 9" id="KW-0808">Transferase</keyword>
<feature type="domain" description="Thiamine phosphate synthase/TenI" evidence="12">
    <location>
        <begin position="31"/>
        <end position="209"/>
    </location>
</feature>
<dbReference type="InterPro" id="IPR013785">
    <property type="entry name" value="Aldolase_TIM"/>
</dbReference>
<evidence type="ECO:0000256" key="3">
    <source>
        <dbReference type="ARBA" id="ARBA00022723"/>
    </source>
</evidence>
<comment type="pathway">
    <text evidence="1 9 11">Cofactor biosynthesis; thiamine diphosphate biosynthesis; thiamine phosphate from 4-amino-2-methyl-5-diphosphomethylpyrimidine and 4-methyl-5-(2-phosphoethyl)-thiazole: step 1/1.</text>
</comment>
<dbReference type="GO" id="GO:0009229">
    <property type="term" value="P:thiamine diphosphate biosynthetic process"/>
    <property type="evidence" value="ECO:0007669"/>
    <property type="project" value="UniProtKB-UniRule"/>
</dbReference>
<dbReference type="GO" id="GO:0009228">
    <property type="term" value="P:thiamine biosynthetic process"/>
    <property type="evidence" value="ECO:0007669"/>
    <property type="project" value="UniProtKB-KW"/>
</dbReference>
<comment type="function">
    <text evidence="9">Condenses 4-methyl-5-(beta-hydroxyethyl)thiazole monophosphate (THZ-P) and 2-methyl-4-amino-5-hydroxymethyl pyrimidine pyrophosphate (HMP-PP) to form thiamine monophosphate (TMP).</text>
</comment>
<evidence type="ECO:0000256" key="7">
    <source>
        <dbReference type="ARBA" id="ARBA00047851"/>
    </source>
</evidence>
<dbReference type="Gene3D" id="3.20.20.70">
    <property type="entry name" value="Aldolase class I"/>
    <property type="match status" value="1"/>
</dbReference>
<evidence type="ECO:0000256" key="11">
    <source>
        <dbReference type="RuleBase" id="RU004253"/>
    </source>
</evidence>
<dbReference type="EC" id="2.5.1.3" evidence="9"/>
<evidence type="ECO:0000256" key="10">
    <source>
        <dbReference type="RuleBase" id="RU003826"/>
    </source>
</evidence>
<comment type="catalytic activity">
    <reaction evidence="7 9 10">
        <text>2-(2-carboxy-4-methylthiazol-5-yl)ethyl phosphate + 4-amino-2-methyl-5-(diphosphooxymethyl)pyrimidine + 2 H(+) = thiamine phosphate + CO2 + diphosphate</text>
        <dbReference type="Rhea" id="RHEA:47848"/>
        <dbReference type="ChEBI" id="CHEBI:15378"/>
        <dbReference type="ChEBI" id="CHEBI:16526"/>
        <dbReference type="ChEBI" id="CHEBI:33019"/>
        <dbReference type="ChEBI" id="CHEBI:37575"/>
        <dbReference type="ChEBI" id="CHEBI:57841"/>
        <dbReference type="ChEBI" id="CHEBI:62890"/>
        <dbReference type="EC" id="2.5.1.3"/>
    </reaction>
</comment>
<accession>A0A2A4Z7P9</accession>
<sequence length="240" mass="26003">MGNNSKKYKENLSNGTLYVAINNDYSNQNIRHKSLAVANAVAESGCDILQYRARNISYHKMLDEAKSIAQICALHNLPFIINNYIDLAIDVQADGVHLSLQDVSVAQTRAILGDEKLIGLTLRSVSDAQNIDQTTLEMLDYVSVANIFATKSDTSNAKPLGLYELTDITSIIKDRAPHLAIVAIGGINETNITQVLNCGVKAVSVISAISQAQKPAAACKKLKKLILKTLKTQPVKAVNV</sequence>
<evidence type="ECO:0000256" key="9">
    <source>
        <dbReference type="HAMAP-Rule" id="MF_00097"/>
    </source>
</evidence>
<evidence type="ECO:0000256" key="4">
    <source>
        <dbReference type="ARBA" id="ARBA00022842"/>
    </source>
</evidence>
<feature type="binding site" evidence="9">
    <location>
        <begin position="150"/>
        <end position="152"/>
    </location>
    <ligand>
        <name>2-[(2R,5Z)-2-carboxy-4-methylthiazol-5(2H)-ylidene]ethyl phosphate</name>
        <dbReference type="ChEBI" id="CHEBI:62899"/>
    </ligand>
</feature>